<sequence>MMAIMNEDLLRLFSTEEVKDALNQMHPHKLSRPDGMSPIFYQKYWNIVGPNVAACVLDILNNYSIKPQFNAAHIVLISKCPNPDKMTQFRPISFCNVIYKLASKTLANWLKPYLDQIISPMQSAFIPGCLITDNVLVAYEARFMPKTYALNMMYVSTVAYSFLLNEAFSALICQHITWGRLVGVSVASSAPAISHLLFANDTMIFCQATMK</sequence>
<comment type="caution">
    <text evidence="1">The sequence shown here is derived from an EMBL/GenBank/DDBJ whole genome shotgun (WGS) entry which is preliminary data.</text>
</comment>
<dbReference type="PANTHER" id="PTHR46890:SF48">
    <property type="entry name" value="RNA-DIRECTED DNA POLYMERASE"/>
    <property type="match status" value="1"/>
</dbReference>
<evidence type="ECO:0000313" key="1">
    <source>
        <dbReference type="EMBL" id="KAL0433208.1"/>
    </source>
</evidence>
<reference evidence="1" key="1">
    <citation type="submission" date="2020-06" db="EMBL/GenBank/DDBJ databases">
        <authorList>
            <person name="Li T."/>
            <person name="Hu X."/>
            <person name="Zhang T."/>
            <person name="Song X."/>
            <person name="Zhang H."/>
            <person name="Dai N."/>
            <person name="Sheng W."/>
            <person name="Hou X."/>
            <person name="Wei L."/>
        </authorList>
    </citation>
    <scope>NUCLEOTIDE SEQUENCE</scope>
    <source>
        <strain evidence="1">KEN1</strain>
        <tissue evidence="1">Leaf</tissue>
    </source>
</reference>
<evidence type="ECO:0008006" key="2">
    <source>
        <dbReference type="Google" id="ProtNLM"/>
    </source>
</evidence>
<dbReference type="InterPro" id="IPR052343">
    <property type="entry name" value="Retrotransposon-Effector_Assoc"/>
</dbReference>
<accession>A0AAW2VUU5</accession>
<protein>
    <recommendedName>
        <fullName evidence="2">Reverse transcriptase domain-containing protein</fullName>
    </recommendedName>
</protein>
<organism evidence="1">
    <name type="scientific">Sesamum latifolium</name>
    <dbReference type="NCBI Taxonomy" id="2727402"/>
    <lineage>
        <taxon>Eukaryota</taxon>
        <taxon>Viridiplantae</taxon>
        <taxon>Streptophyta</taxon>
        <taxon>Embryophyta</taxon>
        <taxon>Tracheophyta</taxon>
        <taxon>Spermatophyta</taxon>
        <taxon>Magnoliopsida</taxon>
        <taxon>eudicotyledons</taxon>
        <taxon>Gunneridae</taxon>
        <taxon>Pentapetalae</taxon>
        <taxon>asterids</taxon>
        <taxon>lamiids</taxon>
        <taxon>Lamiales</taxon>
        <taxon>Pedaliaceae</taxon>
        <taxon>Sesamum</taxon>
    </lineage>
</organism>
<dbReference type="EMBL" id="JACGWN010000009">
    <property type="protein sequence ID" value="KAL0433208.1"/>
    <property type="molecule type" value="Genomic_DNA"/>
</dbReference>
<dbReference type="PANTHER" id="PTHR46890">
    <property type="entry name" value="NON-LTR RETROLELEMENT REVERSE TRANSCRIPTASE-LIKE PROTEIN-RELATED"/>
    <property type="match status" value="1"/>
</dbReference>
<reference evidence="1" key="2">
    <citation type="journal article" date="2024" name="Plant">
        <title>Genomic evolution and insights into agronomic trait innovations of Sesamum species.</title>
        <authorList>
            <person name="Miao H."/>
            <person name="Wang L."/>
            <person name="Qu L."/>
            <person name="Liu H."/>
            <person name="Sun Y."/>
            <person name="Le M."/>
            <person name="Wang Q."/>
            <person name="Wei S."/>
            <person name="Zheng Y."/>
            <person name="Lin W."/>
            <person name="Duan Y."/>
            <person name="Cao H."/>
            <person name="Xiong S."/>
            <person name="Wang X."/>
            <person name="Wei L."/>
            <person name="Li C."/>
            <person name="Ma Q."/>
            <person name="Ju M."/>
            <person name="Zhao R."/>
            <person name="Li G."/>
            <person name="Mu C."/>
            <person name="Tian Q."/>
            <person name="Mei H."/>
            <person name="Zhang T."/>
            <person name="Gao T."/>
            <person name="Zhang H."/>
        </authorList>
    </citation>
    <scope>NUCLEOTIDE SEQUENCE</scope>
    <source>
        <strain evidence="1">KEN1</strain>
    </source>
</reference>
<name>A0AAW2VUU5_9LAMI</name>
<gene>
    <name evidence="1" type="ORF">Slati_2655100</name>
</gene>
<dbReference type="AlphaFoldDB" id="A0AAW2VUU5"/>
<proteinExistence type="predicted"/>